<evidence type="ECO:0000313" key="3">
    <source>
        <dbReference type="Proteomes" id="UP000078492"/>
    </source>
</evidence>
<gene>
    <name evidence="2" type="ORF">ALC57_18732</name>
</gene>
<organism evidence="2 3">
    <name type="scientific">Trachymyrmex cornetzi</name>
    <dbReference type="NCBI Taxonomy" id="471704"/>
    <lineage>
        <taxon>Eukaryota</taxon>
        <taxon>Metazoa</taxon>
        <taxon>Ecdysozoa</taxon>
        <taxon>Arthropoda</taxon>
        <taxon>Hexapoda</taxon>
        <taxon>Insecta</taxon>
        <taxon>Pterygota</taxon>
        <taxon>Neoptera</taxon>
        <taxon>Endopterygota</taxon>
        <taxon>Hymenoptera</taxon>
        <taxon>Apocrita</taxon>
        <taxon>Aculeata</taxon>
        <taxon>Formicoidea</taxon>
        <taxon>Formicidae</taxon>
        <taxon>Myrmicinae</taxon>
        <taxon>Trachymyrmex</taxon>
    </lineage>
</organism>
<dbReference type="InterPro" id="IPR031961">
    <property type="entry name" value="DUF4780"/>
</dbReference>
<dbReference type="Proteomes" id="UP000078492">
    <property type="component" value="Unassembled WGS sequence"/>
</dbReference>
<dbReference type="Pfam" id="PF16012">
    <property type="entry name" value="DUF4780"/>
    <property type="match status" value="1"/>
</dbReference>
<dbReference type="EMBL" id="KQ981144">
    <property type="protein sequence ID" value="KYN09150.1"/>
    <property type="molecule type" value="Genomic_DNA"/>
</dbReference>
<proteinExistence type="predicted"/>
<name>A0A151IR51_9HYME</name>
<reference evidence="2 3" key="1">
    <citation type="submission" date="2015-09" db="EMBL/GenBank/DDBJ databases">
        <title>Trachymyrmex cornetzi WGS genome.</title>
        <authorList>
            <person name="Nygaard S."/>
            <person name="Hu H."/>
            <person name="Boomsma J."/>
            <person name="Zhang G."/>
        </authorList>
    </citation>
    <scope>NUCLEOTIDE SEQUENCE [LARGE SCALE GENOMIC DNA]</scope>
    <source>
        <strain evidence="2">Tcor2-1</strain>
        <tissue evidence="2">Whole body</tissue>
    </source>
</reference>
<evidence type="ECO:0000313" key="2">
    <source>
        <dbReference type="EMBL" id="KYN09150.1"/>
    </source>
</evidence>
<accession>A0A151IR51</accession>
<keyword evidence="3" id="KW-1185">Reference proteome</keyword>
<protein>
    <recommendedName>
        <fullName evidence="1">DUF4780 domain-containing protein</fullName>
    </recommendedName>
</protein>
<sequence>MWKRCQKDAREMRRKCRIGAVKVQKRCGKGAKELRKRPGGEHRAVEGRYAQSDGLGGASLQRRHRAVVWVSDPPKPAAVVLVLLERQNPGIGALTWRAFAENVGASPEGRNYVFGILESSVLKLRERDSKLCYGIEQITIKVARSHGEEAGREEPRSKY</sequence>
<evidence type="ECO:0000259" key="1">
    <source>
        <dbReference type="Pfam" id="PF16012"/>
    </source>
</evidence>
<feature type="domain" description="DUF4780" evidence="1">
    <location>
        <begin position="59"/>
        <end position="140"/>
    </location>
</feature>
<dbReference type="AlphaFoldDB" id="A0A151IR51"/>